<dbReference type="InterPro" id="IPR003644">
    <property type="entry name" value="Calx_beta"/>
</dbReference>
<dbReference type="Gene3D" id="2.60.40.2030">
    <property type="match status" value="4"/>
</dbReference>
<dbReference type="Proteomes" id="UP000696931">
    <property type="component" value="Unassembled WGS sequence"/>
</dbReference>
<evidence type="ECO:0000256" key="2">
    <source>
        <dbReference type="ARBA" id="ARBA00022737"/>
    </source>
</evidence>
<gene>
    <name evidence="8" type="ORF">HZA61_07120</name>
</gene>
<evidence type="ECO:0000256" key="1">
    <source>
        <dbReference type="ARBA" id="ARBA00022729"/>
    </source>
</evidence>
<dbReference type="EMBL" id="JACRIW010000047">
    <property type="protein sequence ID" value="MBI5169242.1"/>
    <property type="molecule type" value="Genomic_DNA"/>
</dbReference>
<feature type="signal peptide" evidence="6">
    <location>
        <begin position="1"/>
        <end position="26"/>
    </location>
</feature>
<dbReference type="PANTHER" id="PTHR11878">
    <property type="entry name" value="SODIUM/CALCIUM EXCHANGER"/>
    <property type="match status" value="1"/>
</dbReference>
<dbReference type="SUPFAM" id="SSF141072">
    <property type="entry name" value="CalX-like"/>
    <property type="match status" value="4"/>
</dbReference>
<accession>A0A933W886</accession>
<comment type="caution">
    <text evidence="8">The sequence shown here is derived from an EMBL/GenBank/DDBJ whole genome shotgun (WGS) entry which is preliminary data.</text>
</comment>
<protein>
    <submittedName>
        <fullName evidence="8">T9SS type A sorting domain-containing protein</fullName>
    </submittedName>
</protein>
<name>A0A933W886_UNCEI</name>
<proteinExistence type="predicted"/>
<organism evidence="8 9">
    <name type="scientific">Eiseniibacteriota bacterium</name>
    <dbReference type="NCBI Taxonomy" id="2212470"/>
    <lineage>
        <taxon>Bacteria</taxon>
        <taxon>Candidatus Eiseniibacteriota</taxon>
    </lineage>
</organism>
<keyword evidence="4" id="KW-0406">Ion transport</keyword>
<keyword evidence="1 6" id="KW-0732">Signal</keyword>
<keyword evidence="3" id="KW-0106">Calcium</keyword>
<evidence type="ECO:0000256" key="3">
    <source>
        <dbReference type="ARBA" id="ARBA00022837"/>
    </source>
</evidence>
<dbReference type="SMART" id="SM00237">
    <property type="entry name" value="Calx_beta"/>
    <property type="match status" value="4"/>
</dbReference>
<evidence type="ECO:0000256" key="4">
    <source>
        <dbReference type="ARBA" id="ARBA00023065"/>
    </source>
</evidence>
<dbReference type="InterPro" id="IPR038081">
    <property type="entry name" value="CalX-like_sf"/>
</dbReference>
<dbReference type="InterPro" id="IPR051171">
    <property type="entry name" value="CaCA"/>
</dbReference>
<dbReference type="Pfam" id="PF03160">
    <property type="entry name" value="Calx-beta"/>
    <property type="match status" value="4"/>
</dbReference>
<dbReference type="InterPro" id="IPR007110">
    <property type="entry name" value="Ig-like_dom"/>
</dbReference>
<keyword evidence="4" id="KW-0813">Transport</keyword>
<evidence type="ECO:0000256" key="6">
    <source>
        <dbReference type="SAM" id="SignalP"/>
    </source>
</evidence>
<feature type="region of interest" description="Disordered" evidence="5">
    <location>
        <begin position="52"/>
        <end position="103"/>
    </location>
</feature>
<dbReference type="GO" id="GO:0016020">
    <property type="term" value="C:membrane"/>
    <property type="evidence" value="ECO:0007669"/>
    <property type="project" value="InterPro"/>
</dbReference>
<dbReference type="GO" id="GO:0007154">
    <property type="term" value="P:cell communication"/>
    <property type="evidence" value="ECO:0007669"/>
    <property type="project" value="InterPro"/>
</dbReference>
<feature type="chain" id="PRO_5038085705" evidence="6">
    <location>
        <begin position="27"/>
        <end position="1349"/>
    </location>
</feature>
<evidence type="ECO:0000313" key="8">
    <source>
        <dbReference type="EMBL" id="MBI5169242.1"/>
    </source>
</evidence>
<feature type="domain" description="Ig-like" evidence="7">
    <location>
        <begin position="1037"/>
        <end position="1126"/>
    </location>
</feature>
<dbReference type="InterPro" id="IPR026444">
    <property type="entry name" value="Secre_tail"/>
</dbReference>
<dbReference type="NCBIfam" id="TIGR04183">
    <property type="entry name" value="Por_Secre_tail"/>
    <property type="match status" value="1"/>
</dbReference>
<dbReference type="PROSITE" id="PS50835">
    <property type="entry name" value="IG_LIKE"/>
    <property type="match status" value="1"/>
</dbReference>
<dbReference type="GO" id="GO:0030001">
    <property type="term" value="P:metal ion transport"/>
    <property type="evidence" value="ECO:0007669"/>
    <property type="project" value="TreeGrafter"/>
</dbReference>
<evidence type="ECO:0000256" key="5">
    <source>
        <dbReference type="SAM" id="MobiDB-lite"/>
    </source>
</evidence>
<feature type="compositionally biased region" description="Basic and acidic residues" evidence="5">
    <location>
        <begin position="64"/>
        <end position="85"/>
    </location>
</feature>
<evidence type="ECO:0000259" key="7">
    <source>
        <dbReference type="PROSITE" id="PS50835"/>
    </source>
</evidence>
<dbReference type="Gene3D" id="2.60.40.4070">
    <property type="match status" value="1"/>
</dbReference>
<evidence type="ECO:0000313" key="9">
    <source>
        <dbReference type="Proteomes" id="UP000696931"/>
    </source>
</evidence>
<dbReference type="PANTHER" id="PTHR11878:SF65">
    <property type="entry name" value="NA_CA-EXCHANGE PROTEIN, ISOFORM G"/>
    <property type="match status" value="1"/>
</dbReference>
<sequence length="1349" mass="136803">MLQKRPPFAAVSLALAMLFAVPTVHAQQAETAAQPAASGEIRGVSHTGAVGIRERMSDVASRQAKADVLGRRAPRNNEEKEERVQKRDRRSLPQNPAAPFVSAADGSLRDLAPLGRITQPLAPQTIGTSFTAATLSGTNPTLSFPPDNMGAVGPAQMVVFVNGRLVSFNKTTGIADGVLNVDPDVFFASVVNGSSTSDPRIRYDRLTGRWFMIIINVSTPNRVLFAVSDAASAGVISGSTVWTYFYFDISTLGLAATCLADYPTLGLDANALYIGTNNFCGSPTQNYTGTSGFVVRKTSIMGAGPIVVTAFNGLVASSAAAGPYTPQGVDNFDPAATEGYFIGVDNASWGLLQMRRVSNPGGTPTISANIGITVPATGSPVLVPHLGNTGGNNGRLSSLDDRLFAAQLRGTHLWTAHNVGVNNTGVSSGTLTRNGSRWYDVNVPVGGTPTLSQSGTVYAASATNLTDQRSYWVPSVNVSGQGHVAMTMNTAGSAEYANAATVGRLAGDAVGTMQTPALITAAASAYNPPSDPGSAGVGRRWGDYSYTSVDPLDDMTMWSVTQFTNAANSYGVRVTKLIAPPPATPTTLADVNAGQATVNVVLTGASVSGSGFFDPGANLPGVPAFNHLSASITNGSATGTPPTVVSATYVNPTTVNLVLNTSSATANIGAEKYTLTITNPDGQTSSAAIVRVIGGTPSASVNSVTASEGNSGTTNFTFTVALSQTSASAVSVNYAASNGTATTADGDYAAASGTLTIPANTASGTFTVTVNGDTKYEANETFSVTLSSPVGCTIGTGTGTGTINNDDAQPSVSVSPVAVTEGNSGTVNVGFTVSLSAASGLPVSVGYSTSDGTATTADGDYDALTGTLTLTAGQTSGTVNVVVRGDTKYEANEAFSLILSSPSGATLGFQSFADGTINNDDLSPIVSINSVAQTEGNTGSAVMTFVVSLSAASGLPLSVDIATADSTATVVHGDYASGGSTMTFAAGETSKPVNALVYGDDIQEPNEYFLMKLSNPVACRIGVPQGVGTIVNDDTGPVLSVSPASVAEGDAGTSTLTFLVTLTNGTSQAVSVDWQTSGGSATAGTDYVAGSGTLTIPAKSTSGSITVTVNGDVCGEADETVDVVLSNAVNATIAASPVTGTIQNDDNTTAPTAAVTSPNGGEGLDIGTSASLQWTAGDDVSVSAVSIDLSRDGGANWTNLASGLANTGSYAWTVTGPTSTTALLRVTATDGNCNSVSDTSDAVFQIKDATTGVGGGAASEFALGAVMPNPSRGAVQFEYALPRESRVRVSILDVQGREVAVLASGVQPAGRHLANWSAVQTGSTVARGLYFVRFEAGGKVFSRRFAIVR</sequence>
<keyword evidence="2" id="KW-0677">Repeat</keyword>
<reference evidence="8" key="1">
    <citation type="submission" date="2020-07" db="EMBL/GenBank/DDBJ databases">
        <title>Huge and variable diversity of episymbiotic CPR bacteria and DPANN archaea in groundwater ecosystems.</title>
        <authorList>
            <person name="He C.Y."/>
            <person name="Keren R."/>
            <person name="Whittaker M."/>
            <person name="Farag I.F."/>
            <person name="Doudna J."/>
            <person name="Cate J.H.D."/>
            <person name="Banfield J.F."/>
        </authorList>
    </citation>
    <scope>NUCLEOTIDE SEQUENCE</scope>
    <source>
        <strain evidence="8">NC_groundwater_1813_Pr3_B-0.1um_71_17</strain>
    </source>
</reference>